<gene>
    <name evidence="1" type="ORF">ACFQJ7_08500</name>
</gene>
<evidence type="ECO:0000313" key="1">
    <source>
        <dbReference type="EMBL" id="MFC7126075.1"/>
    </source>
</evidence>
<proteinExistence type="predicted"/>
<dbReference type="Proteomes" id="UP001596414">
    <property type="component" value="Unassembled WGS sequence"/>
</dbReference>
<reference evidence="1 2" key="1">
    <citation type="journal article" date="2014" name="Int. J. Syst. Evol. Microbiol.">
        <title>Complete genome sequence of Corynebacterium casei LMG S-19264T (=DSM 44701T), isolated from a smear-ripened cheese.</title>
        <authorList>
            <consortium name="US DOE Joint Genome Institute (JGI-PGF)"/>
            <person name="Walter F."/>
            <person name="Albersmeier A."/>
            <person name="Kalinowski J."/>
            <person name="Ruckert C."/>
        </authorList>
    </citation>
    <scope>NUCLEOTIDE SEQUENCE [LARGE SCALE GENOMIC DNA]</scope>
    <source>
        <strain evidence="1 2">CGMCC 4.7215</strain>
    </source>
</reference>
<name>A0ABD5X4G4_9EURY</name>
<accession>A0ABD5X4G4</accession>
<protein>
    <submittedName>
        <fullName evidence="1">Uncharacterized protein</fullName>
    </submittedName>
</protein>
<evidence type="ECO:0000313" key="2">
    <source>
        <dbReference type="Proteomes" id="UP001596414"/>
    </source>
</evidence>
<organism evidence="1 2">
    <name type="scientific">Halovenus rubra</name>
    <dbReference type="NCBI Taxonomy" id="869890"/>
    <lineage>
        <taxon>Archaea</taxon>
        <taxon>Methanobacteriati</taxon>
        <taxon>Methanobacteriota</taxon>
        <taxon>Stenosarchaea group</taxon>
        <taxon>Halobacteria</taxon>
        <taxon>Halobacteriales</taxon>
        <taxon>Haloarculaceae</taxon>
        <taxon>Halovenus</taxon>
    </lineage>
</organism>
<sequence>MDDSTPTDQHPQLGEEIRIVVERQLQQADLQEVNNAVDRLIDQGHSREKAIDTVGAILLEEMHEMMTETEPFDRERYVDRLEDI</sequence>
<dbReference type="AlphaFoldDB" id="A0ABD5X4G4"/>
<dbReference type="RefSeq" id="WP_267638987.1">
    <property type="nucleotide sequence ID" value="NZ_JAODIY010000047.1"/>
</dbReference>
<dbReference type="EMBL" id="JBHSZQ010000014">
    <property type="protein sequence ID" value="MFC7126075.1"/>
    <property type="molecule type" value="Genomic_DNA"/>
</dbReference>
<comment type="caution">
    <text evidence="1">The sequence shown here is derived from an EMBL/GenBank/DDBJ whole genome shotgun (WGS) entry which is preliminary data.</text>
</comment>